<dbReference type="RefSeq" id="WP_193193133.1">
    <property type="nucleotide sequence ID" value="NZ_JACZFR010000039.1"/>
</dbReference>
<organism evidence="1 2">
    <name type="scientific">Microbulbifer taiwanensis</name>
    <dbReference type="NCBI Taxonomy" id="986746"/>
    <lineage>
        <taxon>Bacteria</taxon>
        <taxon>Pseudomonadati</taxon>
        <taxon>Pseudomonadota</taxon>
        <taxon>Gammaproteobacteria</taxon>
        <taxon>Cellvibrionales</taxon>
        <taxon>Microbulbiferaceae</taxon>
        <taxon>Microbulbifer</taxon>
    </lineage>
</organism>
<gene>
    <name evidence="1" type="ORF">ACFQBM_13635</name>
</gene>
<reference evidence="2" key="1">
    <citation type="journal article" date="2019" name="Int. J. Syst. Evol. Microbiol.">
        <title>The Global Catalogue of Microorganisms (GCM) 10K type strain sequencing project: providing services to taxonomists for standard genome sequencing and annotation.</title>
        <authorList>
            <consortium name="The Broad Institute Genomics Platform"/>
            <consortium name="The Broad Institute Genome Sequencing Center for Infectious Disease"/>
            <person name="Wu L."/>
            <person name="Ma J."/>
        </authorList>
    </citation>
    <scope>NUCLEOTIDE SEQUENCE [LARGE SCALE GENOMIC DNA]</scope>
    <source>
        <strain evidence="2">CGMCC 1.13718</strain>
    </source>
</reference>
<protein>
    <submittedName>
        <fullName evidence="1">Uncharacterized protein</fullName>
    </submittedName>
</protein>
<dbReference type="EMBL" id="JBHSVR010000001">
    <property type="protein sequence ID" value="MFC6634337.1"/>
    <property type="molecule type" value="Genomic_DNA"/>
</dbReference>
<proteinExistence type="predicted"/>
<evidence type="ECO:0000313" key="1">
    <source>
        <dbReference type="EMBL" id="MFC6634337.1"/>
    </source>
</evidence>
<accession>A0ABW1YQH2</accession>
<keyword evidence="2" id="KW-1185">Reference proteome</keyword>
<evidence type="ECO:0000313" key="2">
    <source>
        <dbReference type="Proteomes" id="UP001596425"/>
    </source>
</evidence>
<dbReference type="Proteomes" id="UP001596425">
    <property type="component" value="Unassembled WGS sequence"/>
</dbReference>
<name>A0ABW1YQH2_9GAMM</name>
<sequence length="63" mass="6836">MAAIDLCHYHTSIAAMGRSYKIHIVVPAQAGTQVPQTWIPASAGMTNNRLVQKDVTKPTSETQ</sequence>
<comment type="caution">
    <text evidence="1">The sequence shown here is derived from an EMBL/GenBank/DDBJ whole genome shotgun (WGS) entry which is preliminary data.</text>
</comment>